<dbReference type="GO" id="GO:0043709">
    <property type="term" value="P:cell adhesion involved in single-species biofilm formation"/>
    <property type="evidence" value="ECO:0007669"/>
    <property type="project" value="TreeGrafter"/>
</dbReference>
<dbReference type="GO" id="GO:0005886">
    <property type="term" value="C:plasma membrane"/>
    <property type="evidence" value="ECO:0007669"/>
    <property type="project" value="TreeGrafter"/>
</dbReference>
<dbReference type="InterPro" id="IPR000160">
    <property type="entry name" value="GGDEF_dom"/>
</dbReference>
<evidence type="ECO:0000256" key="2">
    <source>
        <dbReference type="ARBA" id="ARBA00034247"/>
    </source>
</evidence>
<keyword evidence="3" id="KW-0472">Membrane</keyword>
<dbReference type="EMBL" id="JQED01000040">
    <property type="protein sequence ID" value="KGJ89556.1"/>
    <property type="molecule type" value="Genomic_DNA"/>
</dbReference>
<keyword evidence="3" id="KW-0812">Transmembrane</keyword>
<dbReference type="GO" id="GO:1902201">
    <property type="term" value="P:negative regulation of bacterial-type flagellum-dependent cell motility"/>
    <property type="evidence" value="ECO:0007669"/>
    <property type="project" value="TreeGrafter"/>
</dbReference>
<dbReference type="AlphaFoldDB" id="A0A099KGU9"/>
<organism evidence="5 6">
    <name type="scientific">Colwellia psychrerythraea</name>
    <name type="common">Vibrio psychroerythus</name>
    <dbReference type="NCBI Taxonomy" id="28229"/>
    <lineage>
        <taxon>Bacteria</taxon>
        <taxon>Pseudomonadati</taxon>
        <taxon>Pseudomonadota</taxon>
        <taxon>Gammaproteobacteria</taxon>
        <taxon>Alteromonadales</taxon>
        <taxon>Colwelliaceae</taxon>
        <taxon>Colwellia</taxon>
    </lineage>
</organism>
<dbReference type="GO" id="GO:0052621">
    <property type="term" value="F:diguanylate cyclase activity"/>
    <property type="evidence" value="ECO:0007669"/>
    <property type="project" value="UniProtKB-EC"/>
</dbReference>
<dbReference type="Proteomes" id="UP000029843">
    <property type="component" value="Unassembled WGS sequence"/>
</dbReference>
<feature type="transmembrane region" description="Helical" evidence="3">
    <location>
        <begin position="13"/>
        <end position="32"/>
    </location>
</feature>
<dbReference type="RefSeq" id="WP_033094584.1">
    <property type="nucleotide sequence ID" value="NZ_JQED01000040.1"/>
</dbReference>
<dbReference type="SMART" id="SM00267">
    <property type="entry name" value="GGDEF"/>
    <property type="match status" value="1"/>
</dbReference>
<accession>A0A099KGU9</accession>
<dbReference type="Pfam" id="PF00990">
    <property type="entry name" value="GGDEF"/>
    <property type="match status" value="1"/>
</dbReference>
<dbReference type="PANTHER" id="PTHR45138">
    <property type="entry name" value="REGULATORY COMPONENTS OF SENSORY TRANSDUCTION SYSTEM"/>
    <property type="match status" value="1"/>
</dbReference>
<dbReference type="EC" id="2.7.7.65" evidence="1"/>
<sequence length="422" mass="47463">MQEVKDSQQKLEFYAVISLIFITIIISALLFLDIDKHKVINLNTADIKVVDDRVALGASIATVVKTNHGLKFSCQISNSHLDQPYCELIVNLQDLSKQKPFTGLDLSNYQQIGLWIEHNHPTQPGTRVELRNFNSSYATQQNNVILKPNSLEYLEAYVANPVWLKLSDFSIPQWWNNSHNLTLNNGGTDFSNIYSIAIAPSTKVQQGNYQLIVKRIELKGKYIGNTTLIALLIMLWSIAIGYVIRRLVPAKKILIETPEQSSHPIEFGAMRCPLTGALNRIGLRKCFDQLTPSDLHKLSIIFINIDYFEDLYPNYGQQTADKILQKFVKNIDKTCRSSDTVARWNTEEFLLVCPDTDLSQAVDVADKIRVTIQEASWPNDIKITCSSGVAQMYDEDLNDLIARANKALSKAKITGSNKTAAA</sequence>
<dbReference type="InterPro" id="IPR029787">
    <property type="entry name" value="Nucleotide_cyclase"/>
</dbReference>
<dbReference type="InterPro" id="IPR043128">
    <property type="entry name" value="Rev_trsase/Diguanyl_cyclase"/>
</dbReference>
<protein>
    <recommendedName>
        <fullName evidence="1">diguanylate cyclase</fullName>
        <ecNumber evidence="1">2.7.7.65</ecNumber>
    </recommendedName>
</protein>
<evidence type="ECO:0000313" key="6">
    <source>
        <dbReference type="Proteomes" id="UP000029843"/>
    </source>
</evidence>
<keyword evidence="3" id="KW-1133">Transmembrane helix</keyword>
<evidence type="ECO:0000256" key="3">
    <source>
        <dbReference type="SAM" id="Phobius"/>
    </source>
</evidence>
<dbReference type="PATRIC" id="fig|28229.4.peg.2896"/>
<comment type="catalytic activity">
    <reaction evidence="2">
        <text>2 GTP = 3',3'-c-di-GMP + 2 diphosphate</text>
        <dbReference type="Rhea" id="RHEA:24898"/>
        <dbReference type="ChEBI" id="CHEBI:33019"/>
        <dbReference type="ChEBI" id="CHEBI:37565"/>
        <dbReference type="ChEBI" id="CHEBI:58805"/>
        <dbReference type="EC" id="2.7.7.65"/>
    </reaction>
</comment>
<evidence type="ECO:0000259" key="4">
    <source>
        <dbReference type="PROSITE" id="PS50887"/>
    </source>
</evidence>
<name>A0A099KGU9_COLPS</name>
<feature type="transmembrane region" description="Helical" evidence="3">
    <location>
        <begin position="222"/>
        <end position="244"/>
    </location>
</feature>
<reference evidence="5 6" key="1">
    <citation type="submission" date="2014-08" db="EMBL/GenBank/DDBJ databases">
        <title>Genomic and Phenotypic Diversity of Colwellia psychrerythraea strains from Disparate Marine Basins.</title>
        <authorList>
            <person name="Techtmann S.M."/>
            <person name="Stelling S.C."/>
            <person name="Utturkar S.M."/>
            <person name="Alshibli N."/>
            <person name="Harris A."/>
            <person name="Brown S.D."/>
            <person name="Hazen T.C."/>
        </authorList>
    </citation>
    <scope>NUCLEOTIDE SEQUENCE [LARGE SCALE GENOMIC DNA]</scope>
    <source>
        <strain evidence="5 6">ND2E</strain>
    </source>
</reference>
<dbReference type="NCBIfam" id="TIGR00254">
    <property type="entry name" value="GGDEF"/>
    <property type="match status" value="1"/>
</dbReference>
<dbReference type="CDD" id="cd01949">
    <property type="entry name" value="GGDEF"/>
    <property type="match status" value="1"/>
</dbReference>
<dbReference type="OrthoDB" id="9803824at2"/>
<feature type="domain" description="GGDEF" evidence="4">
    <location>
        <begin position="296"/>
        <end position="422"/>
    </location>
</feature>
<proteinExistence type="predicted"/>
<dbReference type="InterPro" id="IPR050469">
    <property type="entry name" value="Diguanylate_Cyclase"/>
</dbReference>
<gene>
    <name evidence="5" type="ORF">ND2E_3747</name>
</gene>
<comment type="caution">
    <text evidence="5">The sequence shown here is derived from an EMBL/GenBank/DDBJ whole genome shotgun (WGS) entry which is preliminary data.</text>
</comment>
<evidence type="ECO:0000256" key="1">
    <source>
        <dbReference type="ARBA" id="ARBA00012528"/>
    </source>
</evidence>
<dbReference type="SUPFAM" id="SSF55073">
    <property type="entry name" value="Nucleotide cyclase"/>
    <property type="match status" value="1"/>
</dbReference>
<evidence type="ECO:0000313" key="5">
    <source>
        <dbReference type="EMBL" id="KGJ89556.1"/>
    </source>
</evidence>
<dbReference type="PANTHER" id="PTHR45138:SF9">
    <property type="entry name" value="DIGUANYLATE CYCLASE DGCM-RELATED"/>
    <property type="match status" value="1"/>
</dbReference>
<dbReference type="PROSITE" id="PS50887">
    <property type="entry name" value="GGDEF"/>
    <property type="match status" value="1"/>
</dbReference>
<dbReference type="Gene3D" id="3.30.70.270">
    <property type="match status" value="1"/>
</dbReference>